<reference evidence="1 2" key="1">
    <citation type="journal article" date="2019" name="Nat. Ecol. Evol.">
        <title>Megaphylogeny resolves global patterns of mushroom evolution.</title>
        <authorList>
            <person name="Varga T."/>
            <person name="Krizsan K."/>
            <person name="Foldi C."/>
            <person name="Dima B."/>
            <person name="Sanchez-Garcia M."/>
            <person name="Sanchez-Ramirez S."/>
            <person name="Szollosi G.J."/>
            <person name="Szarkandi J.G."/>
            <person name="Papp V."/>
            <person name="Albert L."/>
            <person name="Andreopoulos W."/>
            <person name="Angelini C."/>
            <person name="Antonin V."/>
            <person name="Barry K.W."/>
            <person name="Bougher N.L."/>
            <person name="Buchanan P."/>
            <person name="Buyck B."/>
            <person name="Bense V."/>
            <person name="Catcheside P."/>
            <person name="Chovatia M."/>
            <person name="Cooper J."/>
            <person name="Damon W."/>
            <person name="Desjardin D."/>
            <person name="Finy P."/>
            <person name="Geml J."/>
            <person name="Haridas S."/>
            <person name="Hughes K."/>
            <person name="Justo A."/>
            <person name="Karasinski D."/>
            <person name="Kautmanova I."/>
            <person name="Kiss B."/>
            <person name="Kocsube S."/>
            <person name="Kotiranta H."/>
            <person name="LaButti K.M."/>
            <person name="Lechner B.E."/>
            <person name="Liimatainen K."/>
            <person name="Lipzen A."/>
            <person name="Lukacs Z."/>
            <person name="Mihaltcheva S."/>
            <person name="Morgado L.N."/>
            <person name="Niskanen T."/>
            <person name="Noordeloos M.E."/>
            <person name="Ohm R.A."/>
            <person name="Ortiz-Santana B."/>
            <person name="Ovrebo C."/>
            <person name="Racz N."/>
            <person name="Riley R."/>
            <person name="Savchenko A."/>
            <person name="Shiryaev A."/>
            <person name="Soop K."/>
            <person name="Spirin V."/>
            <person name="Szebenyi C."/>
            <person name="Tomsovsky M."/>
            <person name="Tulloss R.E."/>
            <person name="Uehling J."/>
            <person name="Grigoriev I.V."/>
            <person name="Vagvolgyi C."/>
            <person name="Papp T."/>
            <person name="Martin F.M."/>
            <person name="Miettinen O."/>
            <person name="Hibbett D.S."/>
            <person name="Nagy L.G."/>
        </authorList>
    </citation>
    <scope>NUCLEOTIDE SEQUENCE [LARGE SCALE GENOMIC DNA]</scope>
    <source>
        <strain evidence="1 2">NL-1719</strain>
    </source>
</reference>
<sequence length="359" mass="38240">MSTPTIPKFQTAAVIASAGAPIEVRDDVPVKQLSELEPGQCLVKLHCTGVCHTDLHAALGDWPLKAKTPLIGGHEGVGEIVAIADNTVKSPVKVGDRVGIKWLANSCLDCEQCRKGREQNCPRAELSGFTVDGTFSHYVVSWVRHVTPIPANLESAAAASILCAGVTVYRAIKYSQTEAGDWIVLPGAGGGLGHLAIQYAKTRGLRVIAIDTGAEKKKLCEELGADVWIDFKESKDIVADVKRATGGEGAHSAVVTAVVPLPYTQALDYLRAGGTLMVVGLPGETTLTASIFFTVFKSIHIIGSYVGNRQDAVEAIEIASLGKVKCHYKTLPLSDLKGTYEDLQNGKIAGRVVIDYRLQ</sequence>
<dbReference type="Proteomes" id="UP000308600">
    <property type="component" value="Unassembled WGS sequence"/>
</dbReference>
<keyword evidence="2" id="KW-1185">Reference proteome</keyword>
<dbReference type="EMBL" id="ML208279">
    <property type="protein sequence ID" value="TFK73000.1"/>
    <property type="molecule type" value="Genomic_DNA"/>
</dbReference>
<evidence type="ECO:0000313" key="2">
    <source>
        <dbReference type="Proteomes" id="UP000308600"/>
    </source>
</evidence>
<proteinExistence type="predicted"/>
<name>A0ACD3B4G1_9AGAR</name>
<evidence type="ECO:0000313" key="1">
    <source>
        <dbReference type="EMBL" id="TFK73000.1"/>
    </source>
</evidence>
<accession>A0ACD3B4G1</accession>
<protein>
    <submittedName>
        <fullName evidence="1">GroES-like protein</fullName>
    </submittedName>
</protein>
<organism evidence="1 2">
    <name type="scientific">Pluteus cervinus</name>
    <dbReference type="NCBI Taxonomy" id="181527"/>
    <lineage>
        <taxon>Eukaryota</taxon>
        <taxon>Fungi</taxon>
        <taxon>Dikarya</taxon>
        <taxon>Basidiomycota</taxon>
        <taxon>Agaricomycotina</taxon>
        <taxon>Agaricomycetes</taxon>
        <taxon>Agaricomycetidae</taxon>
        <taxon>Agaricales</taxon>
        <taxon>Pluteineae</taxon>
        <taxon>Pluteaceae</taxon>
        <taxon>Pluteus</taxon>
    </lineage>
</organism>
<gene>
    <name evidence="1" type="ORF">BDN72DRAFT_256155</name>
</gene>